<evidence type="ECO:0000313" key="1">
    <source>
        <dbReference type="EMBL" id="CAG2189741.1"/>
    </source>
</evidence>
<organism evidence="1 2">
    <name type="scientific">Mytilus edulis</name>
    <name type="common">Blue mussel</name>
    <dbReference type="NCBI Taxonomy" id="6550"/>
    <lineage>
        <taxon>Eukaryota</taxon>
        <taxon>Metazoa</taxon>
        <taxon>Spiralia</taxon>
        <taxon>Lophotrochozoa</taxon>
        <taxon>Mollusca</taxon>
        <taxon>Bivalvia</taxon>
        <taxon>Autobranchia</taxon>
        <taxon>Pteriomorphia</taxon>
        <taxon>Mytilida</taxon>
        <taxon>Mytiloidea</taxon>
        <taxon>Mytilidae</taxon>
        <taxon>Mytilinae</taxon>
        <taxon>Mytilus</taxon>
    </lineage>
</organism>
<dbReference type="OrthoDB" id="10447570at2759"/>
<dbReference type="EMBL" id="CAJPWZ010000303">
    <property type="protein sequence ID" value="CAG2189741.1"/>
    <property type="molecule type" value="Genomic_DNA"/>
</dbReference>
<accession>A0A8S3Q696</accession>
<comment type="caution">
    <text evidence="1">The sequence shown here is derived from an EMBL/GenBank/DDBJ whole genome shotgun (WGS) entry which is preliminary data.</text>
</comment>
<keyword evidence="2" id="KW-1185">Reference proteome</keyword>
<reference evidence="1" key="1">
    <citation type="submission" date="2021-03" db="EMBL/GenBank/DDBJ databases">
        <authorList>
            <person name="Bekaert M."/>
        </authorList>
    </citation>
    <scope>NUCLEOTIDE SEQUENCE</scope>
</reference>
<dbReference type="SUPFAM" id="SSF101898">
    <property type="entry name" value="NHL repeat"/>
    <property type="match status" value="1"/>
</dbReference>
<dbReference type="AlphaFoldDB" id="A0A8S3Q696"/>
<name>A0A8S3Q696_MYTED</name>
<gene>
    <name evidence="1" type="ORF">MEDL_5109</name>
</gene>
<dbReference type="Proteomes" id="UP000683360">
    <property type="component" value="Unassembled WGS sequence"/>
</dbReference>
<evidence type="ECO:0000313" key="2">
    <source>
        <dbReference type="Proteomes" id="UP000683360"/>
    </source>
</evidence>
<proteinExistence type="predicted"/>
<protein>
    <submittedName>
        <fullName evidence="1">Uncharacterized protein</fullName>
    </submittedName>
</protein>
<sequence>MKPLPEILKQVKSSAAVRLLEKDVKDLNENFEDIMEYLKNRIRTNTNQKTAAIKIDTRPCNVVANAGRKDQAQHLLSIPSIDQIKPSFSNTLKVPKRKTFGFVDCCILPNGNVLTLDEDHKSLLMFRNNGTFIRSILSFKKQPYSVCFVKDDTVAVSFYTACEVAIVDIGKNKVDRNFKFPKVYCSGVSSDGQVL</sequence>